<keyword evidence="1" id="KW-0472">Membrane</keyword>
<evidence type="ECO:0000256" key="1">
    <source>
        <dbReference type="SAM" id="Phobius"/>
    </source>
</evidence>
<accession>A0A238K0I1</accession>
<dbReference type="EMBL" id="FXYF01000002">
    <property type="protein sequence ID" value="SMX36418.1"/>
    <property type="molecule type" value="Genomic_DNA"/>
</dbReference>
<dbReference type="Proteomes" id="UP000207598">
    <property type="component" value="Unassembled WGS sequence"/>
</dbReference>
<dbReference type="OrthoDB" id="7876494at2"/>
<sequence length="55" mass="5780">MIVIFGALMGAIIGGATAKRRKGNWVDVAQYVVVYAIAFALLGLVVTIAIEKSLS</sequence>
<dbReference type="RefSeq" id="WP_094019730.1">
    <property type="nucleotide sequence ID" value="NZ_FXYF01000002.1"/>
</dbReference>
<organism evidence="2 3">
    <name type="scientific">Maliponia aquimaris</name>
    <dbReference type="NCBI Taxonomy" id="1673631"/>
    <lineage>
        <taxon>Bacteria</taxon>
        <taxon>Pseudomonadati</taxon>
        <taxon>Pseudomonadota</taxon>
        <taxon>Alphaproteobacteria</taxon>
        <taxon>Rhodobacterales</taxon>
        <taxon>Paracoccaceae</taxon>
        <taxon>Maliponia</taxon>
    </lineage>
</organism>
<protein>
    <recommendedName>
        <fullName evidence="4">Apolipoprotein acyltransferase</fullName>
    </recommendedName>
</protein>
<keyword evidence="1" id="KW-1133">Transmembrane helix</keyword>
<evidence type="ECO:0008006" key="4">
    <source>
        <dbReference type="Google" id="ProtNLM"/>
    </source>
</evidence>
<evidence type="ECO:0000313" key="3">
    <source>
        <dbReference type="Proteomes" id="UP000207598"/>
    </source>
</evidence>
<feature type="transmembrane region" description="Helical" evidence="1">
    <location>
        <begin position="28"/>
        <end position="50"/>
    </location>
</feature>
<keyword evidence="1" id="KW-0812">Transmembrane</keyword>
<keyword evidence="3" id="KW-1185">Reference proteome</keyword>
<dbReference type="AlphaFoldDB" id="A0A238K0I1"/>
<name>A0A238K0I1_9RHOB</name>
<evidence type="ECO:0000313" key="2">
    <source>
        <dbReference type="EMBL" id="SMX36418.1"/>
    </source>
</evidence>
<reference evidence="2 3" key="1">
    <citation type="submission" date="2017-05" db="EMBL/GenBank/DDBJ databases">
        <authorList>
            <person name="Song R."/>
            <person name="Chenine A.L."/>
            <person name="Ruprecht R.M."/>
        </authorList>
    </citation>
    <scope>NUCLEOTIDE SEQUENCE [LARGE SCALE GENOMIC DNA]</scope>
    <source>
        <strain evidence="2 3">CECT 8898</strain>
    </source>
</reference>
<gene>
    <name evidence="2" type="ORF">MAA8898_00862</name>
</gene>
<proteinExistence type="predicted"/>